<dbReference type="Proteomes" id="UP000070720">
    <property type="component" value="Chromosome 3"/>
</dbReference>
<dbReference type="VEuPathDB" id="FungiDB:FGRAMPH1_01G18937"/>
<keyword evidence="3" id="KW-1185">Reference proteome</keyword>
<dbReference type="RefSeq" id="XP_011324462.1">
    <property type="nucleotide sequence ID" value="XM_011326160.1"/>
</dbReference>
<evidence type="ECO:0000313" key="2">
    <source>
        <dbReference type="EnsemblFungi" id="CEF87902"/>
    </source>
</evidence>
<organism evidence="1 3">
    <name type="scientific">Gibberella zeae (strain ATCC MYA-4620 / CBS 123657 / FGSC 9075 / NRRL 31084 / PH-1)</name>
    <name type="common">Wheat head blight fungus</name>
    <name type="synonym">Fusarium graminearum</name>
    <dbReference type="NCBI Taxonomy" id="229533"/>
    <lineage>
        <taxon>Eukaryota</taxon>
        <taxon>Fungi</taxon>
        <taxon>Dikarya</taxon>
        <taxon>Ascomycota</taxon>
        <taxon>Pezizomycotina</taxon>
        <taxon>Sordariomycetes</taxon>
        <taxon>Hypocreomycetidae</taxon>
        <taxon>Hypocreales</taxon>
        <taxon>Nectriaceae</taxon>
        <taxon>Fusarium</taxon>
    </lineage>
</organism>
<dbReference type="EnsemblFungi" id="CEF87902">
    <property type="protein sequence ID" value="CEF87902"/>
    <property type="gene ID" value="FGRRES_12828"/>
</dbReference>
<dbReference type="InParanoid" id="I1S7K5"/>
<evidence type="ECO:0000313" key="1">
    <source>
        <dbReference type="EMBL" id="CEF87902.1"/>
    </source>
</evidence>
<proteinExistence type="predicted"/>
<protein>
    <submittedName>
        <fullName evidence="1">Chromosome 3, complete genome</fullName>
    </submittedName>
</protein>
<dbReference type="EMBL" id="HG970334">
    <property type="protein sequence ID" value="CEF87902.1"/>
    <property type="molecule type" value="Genomic_DNA"/>
</dbReference>
<evidence type="ECO:0000313" key="3">
    <source>
        <dbReference type="Proteomes" id="UP000070720"/>
    </source>
</evidence>
<reference evidence="2 3" key="2">
    <citation type="journal article" date="2010" name="Nature">
        <title>Comparative genomics reveals mobile pathogenicity chromosomes in Fusarium.</title>
        <authorList>
            <person name="Ma L.J."/>
            <person name="van der Does H.C."/>
            <person name="Borkovich K.A."/>
            <person name="Coleman J.J."/>
            <person name="Daboussi M.J."/>
            <person name="Di Pietro A."/>
            <person name="Dufresne M."/>
            <person name="Freitag M."/>
            <person name="Grabherr M."/>
            <person name="Henrissat B."/>
            <person name="Houterman P.M."/>
            <person name="Kang S."/>
            <person name="Shim W.B."/>
            <person name="Woloshuk C."/>
            <person name="Xie X."/>
            <person name="Xu J.R."/>
            <person name="Antoniw J."/>
            <person name="Baker S.E."/>
            <person name="Bluhm B.H."/>
            <person name="Breakspear A."/>
            <person name="Brown D.W."/>
            <person name="Butchko R.A."/>
            <person name="Chapman S."/>
            <person name="Coulson R."/>
            <person name="Coutinho P.M."/>
            <person name="Danchin E.G."/>
            <person name="Diener A."/>
            <person name="Gale L.R."/>
            <person name="Gardiner D.M."/>
            <person name="Goff S."/>
            <person name="Hammond-Kosack K.E."/>
            <person name="Hilburn K."/>
            <person name="Hua-Van A."/>
            <person name="Jonkers W."/>
            <person name="Kazan K."/>
            <person name="Kodira C.D."/>
            <person name="Koehrsen M."/>
            <person name="Kumar L."/>
            <person name="Lee Y.H."/>
            <person name="Li L."/>
            <person name="Manners J.M."/>
            <person name="Miranda-Saavedra D."/>
            <person name="Mukherjee M."/>
            <person name="Park G."/>
            <person name="Park J."/>
            <person name="Park S.Y."/>
            <person name="Proctor R.H."/>
            <person name="Regev A."/>
            <person name="Ruiz-Roldan M.C."/>
            <person name="Sain D."/>
            <person name="Sakthikumar S."/>
            <person name="Sykes S."/>
            <person name="Schwartz D.C."/>
            <person name="Turgeon B.G."/>
            <person name="Wapinski I."/>
            <person name="Yoder O."/>
            <person name="Young S."/>
            <person name="Zeng Q."/>
            <person name="Zhou S."/>
            <person name="Galagan J."/>
            <person name="Cuomo C.A."/>
            <person name="Kistler H.C."/>
            <person name="Rep M."/>
        </authorList>
    </citation>
    <scope>GENOME REANNOTATION</scope>
    <source>
        <strain evidence="3">ATCC MYA-4620 / CBS 123657 / FGSC 9075 / NRRL 31084 / PH-1</strain>
        <strain evidence="2">PH-1 / ATCC MYA-4620 / FGSC 9075 / NRRL 31084</strain>
    </source>
</reference>
<gene>
    <name evidence="1" type="ORF">FGRAMPH1_01T18937</name>
</gene>
<accession>I1S7K5</accession>
<reference evidence="1 3" key="3">
    <citation type="journal article" date="2015" name="BMC Genomics">
        <title>The completed genome sequence of the pathogenic ascomycete fungus Fusarium graminearum.</title>
        <authorList>
            <person name="King R."/>
            <person name="Urban M."/>
            <person name="Hammond-Kosack M.C."/>
            <person name="Hassani-Pak K."/>
            <person name="Hammond-Kosack K.E."/>
        </authorList>
    </citation>
    <scope>NUCLEOTIDE SEQUENCE [LARGE SCALE GENOMIC DNA]</scope>
    <source>
        <strain evidence="3">ATCC MYA-4620 / CBS 123657 / FGSC 9075 / NRRL 31084 / PH-1</strain>
        <strain evidence="1">PH-1</strain>
    </source>
</reference>
<dbReference type="AlphaFoldDB" id="I1S7K5"/>
<sequence length="223" mass="24505">MRHASKQINACTLRPFITQHDQSINQSNNQQTSNHTICFFPHSPTPISTRTATGTEGTARGNQRHTAHEATAQYTAISIKLQYYVQVAGDFQEIPVKKKIESKTALTRASSEQPSGWPTAVALVDPVVAFSRDLCADSAYGRPASFALSWMVPKEHRSQLANPSRDIIYLVNHRGLITKSGVKLRFVCPLPPDAGNGFSSIKLLLTPMESLADIGRLTTDRCT</sequence>
<dbReference type="KEGG" id="fgr:FGSG_12828"/>
<reference evidence="2 3" key="1">
    <citation type="journal article" date="2007" name="Science">
        <title>The Fusarium graminearum genome reveals a link between localized polymorphism and pathogen specialization.</title>
        <authorList>
            <person name="Cuomo C.A."/>
            <person name="Gueldener U."/>
            <person name="Xu J.-R."/>
            <person name="Trail F."/>
            <person name="Turgeon B.G."/>
            <person name="Di Pietro A."/>
            <person name="Walton J.D."/>
            <person name="Ma L.-J."/>
            <person name="Baker S.E."/>
            <person name="Rep M."/>
            <person name="Adam G."/>
            <person name="Antoniw J."/>
            <person name="Baldwin T."/>
            <person name="Calvo S.E."/>
            <person name="Chang Y.-L."/>
            <person name="DeCaprio D."/>
            <person name="Gale L.R."/>
            <person name="Gnerre S."/>
            <person name="Goswami R.S."/>
            <person name="Hammond-Kosack K."/>
            <person name="Harris L.J."/>
            <person name="Hilburn K."/>
            <person name="Kennell J.C."/>
            <person name="Kroken S."/>
            <person name="Magnuson J.K."/>
            <person name="Mannhaupt G."/>
            <person name="Mauceli E.W."/>
            <person name="Mewes H.-W."/>
            <person name="Mitterbauer R."/>
            <person name="Muehlbauer G."/>
            <person name="Muensterkoetter M."/>
            <person name="Nelson D."/>
            <person name="O'Donnell K."/>
            <person name="Ouellet T."/>
            <person name="Qi W."/>
            <person name="Quesneville H."/>
            <person name="Roncero M.I.G."/>
            <person name="Seong K.-Y."/>
            <person name="Tetko I.V."/>
            <person name="Urban M."/>
            <person name="Waalwijk C."/>
            <person name="Ward T.J."/>
            <person name="Yao J."/>
            <person name="Birren B.W."/>
            <person name="Kistler H.C."/>
        </authorList>
    </citation>
    <scope>NUCLEOTIDE SEQUENCE [LARGE SCALE GENOMIC DNA]</scope>
    <source>
        <strain evidence="3">ATCC MYA-4620 / CBS 123657 / FGSC 9075 / NRRL 31084 / PH-1</strain>
        <strain evidence="2">PH-1 / ATCC MYA-4620 / FGSC 9075 / NRRL 31084</strain>
    </source>
</reference>
<accession>A0A098E2Q0</accession>
<name>I1S7K5_GIBZE</name>
<reference evidence="2" key="4">
    <citation type="submission" date="2017-01" db="UniProtKB">
        <authorList>
            <consortium name="EnsemblFungi"/>
        </authorList>
    </citation>
    <scope>IDENTIFICATION</scope>
    <source>
        <strain evidence="2">PH-1 / ATCC MYA-4620 / FGSC 9075 / NRRL 31084</strain>
    </source>
</reference>
<dbReference type="OrthoDB" id="10336172at2759"/>
<dbReference type="HOGENOM" id="CLU_1240237_0_0_1"/>